<dbReference type="RefSeq" id="WP_376866911.1">
    <property type="nucleotide sequence ID" value="NZ_JBHRYB010000013.1"/>
</dbReference>
<protein>
    <submittedName>
        <fullName evidence="2">Uncharacterized protein</fullName>
    </submittedName>
</protein>
<comment type="caution">
    <text evidence="2">The sequence shown here is derived from an EMBL/GenBank/DDBJ whole genome shotgun (WGS) entry which is preliminary data.</text>
</comment>
<accession>A0ABV7VVG1</accession>
<dbReference type="Proteomes" id="UP001595722">
    <property type="component" value="Unassembled WGS sequence"/>
</dbReference>
<reference evidence="3" key="1">
    <citation type="journal article" date="2019" name="Int. J. Syst. Evol. Microbiol.">
        <title>The Global Catalogue of Microorganisms (GCM) 10K type strain sequencing project: providing services to taxonomists for standard genome sequencing and annotation.</title>
        <authorList>
            <consortium name="The Broad Institute Genomics Platform"/>
            <consortium name="The Broad Institute Genome Sequencing Center for Infectious Disease"/>
            <person name="Wu L."/>
            <person name="Ma J."/>
        </authorList>
    </citation>
    <scope>NUCLEOTIDE SEQUENCE [LARGE SCALE GENOMIC DNA]</scope>
    <source>
        <strain evidence="3">KCTC 42424</strain>
    </source>
</reference>
<evidence type="ECO:0000313" key="3">
    <source>
        <dbReference type="Proteomes" id="UP001595722"/>
    </source>
</evidence>
<keyword evidence="1" id="KW-0175">Coiled coil</keyword>
<name>A0ABV7VVG1_9GAMM</name>
<feature type="coiled-coil region" evidence="1">
    <location>
        <begin position="9"/>
        <end position="57"/>
    </location>
</feature>
<proteinExistence type="predicted"/>
<dbReference type="EMBL" id="JBHRYB010000013">
    <property type="protein sequence ID" value="MFC3680812.1"/>
    <property type="molecule type" value="Genomic_DNA"/>
</dbReference>
<gene>
    <name evidence="2" type="ORF">ACFOMG_11950</name>
</gene>
<evidence type="ECO:0000313" key="2">
    <source>
        <dbReference type="EMBL" id="MFC3680812.1"/>
    </source>
</evidence>
<evidence type="ECO:0000256" key="1">
    <source>
        <dbReference type="SAM" id="Coils"/>
    </source>
</evidence>
<keyword evidence="3" id="KW-1185">Reference proteome</keyword>
<sequence length="71" mass="8246">MKRISDIQQVRLKRRISDAMQDVDALKAQLADIRDCCAELEQVMRDIRLNGEQAQSKARAEAKRKHIKRVV</sequence>
<organism evidence="2 3">
    <name type="scientific">Bacterioplanoides pacificum</name>
    <dbReference type="NCBI Taxonomy" id="1171596"/>
    <lineage>
        <taxon>Bacteria</taxon>
        <taxon>Pseudomonadati</taxon>
        <taxon>Pseudomonadota</taxon>
        <taxon>Gammaproteobacteria</taxon>
        <taxon>Oceanospirillales</taxon>
        <taxon>Oceanospirillaceae</taxon>
        <taxon>Bacterioplanoides</taxon>
    </lineage>
</organism>